<sequence length="397" mass="40300">MTTLIPAGSALIGPDQYFAQVAVLGCLIALGLLVGRTRAGQYLTGVSVVMLGGVAVSNTGLVPFQAPLWDGIMVYLVPLAIPLLLFKADLRRVLTEAGPVTLLFLLGALFSVLGALLAAALLDAGPEEGKVLGTFAATYIGGSMNLVAVSNALGFTDLGTVSGALAADNIIGTTYLVSISILSGLKVFAVSGASTDMDVASPIVHAPLAPGGDVADTTMISHLAIALGASALICALAVAIAGRLGVPGYSVLLITLLAVGAANLLPRQLKSLRGEFELGTLFMYVFFAVIGISTDIGILLQHSLVLAGFAAVTIVVHLALLLPVARLLGYSLADTLIASNACIAGPATAAAMAASRGWTHLVVPAVMVGVLGYVIANFIGVSLARLYQAGLLDVFLK</sequence>
<dbReference type="AlphaFoldDB" id="A0A6C0U511"/>
<keyword evidence="1" id="KW-0472">Membrane</keyword>
<dbReference type="PANTHER" id="PTHR34289:SF8">
    <property type="entry name" value="DUF819 DOMAIN-CONTAINING PROTEIN"/>
    <property type="match status" value="1"/>
</dbReference>
<keyword evidence="3" id="KW-1185">Reference proteome</keyword>
<feature type="transmembrane region" description="Helical" evidence="1">
    <location>
        <begin position="361"/>
        <end position="387"/>
    </location>
</feature>
<evidence type="ECO:0000313" key="2">
    <source>
        <dbReference type="EMBL" id="QIB64534.1"/>
    </source>
</evidence>
<evidence type="ECO:0000313" key="3">
    <source>
        <dbReference type="Proteomes" id="UP000477680"/>
    </source>
</evidence>
<dbReference type="Proteomes" id="UP000477680">
    <property type="component" value="Chromosome"/>
</dbReference>
<evidence type="ECO:0000256" key="1">
    <source>
        <dbReference type="SAM" id="Phobius"/>
    </source>
</evidence>
<feature type="transmembrane region" description="Helical" evidence="1">
    <location>
        <begin position="223"/>
        <end position="242"/>
    </location>
</feature>
<proteinExistence type="predicted"/>
<feature type="transmembrane region" description="Helical" evidence="1">
    <location>
        <begin position="42"/>
        <end position="66"/>
    </location>
</feature>
<feature type="transmembrane region" description="Helical" evidence="1">
    <location>
        <begin position="336"/>
        <end position="355"/>
    </location>
</feature>
<feature type="transmembrane region" description="Helical" evidence="1">
    <location>
        <begin position="17"/>
        <end position="35"/>
    </location>
</feature>
<dbReference type="InterPro" id="IPR008537">
    <property type="entry name" value="DUF819"/>
</dbReference>
<feature type="transmembrane region" description="Helical" evidence="1">
    <location>
        <begin position="102"/>
        <end position="122"/>
    </location>
</feature>
<dbReference type="PANTHER" id="PTHR34289">
    <property type="entry name" value="PROTEIN, PUTATIVE (DUF819)-RELATED"/>
    <property type="match status" value="1"/>
</dbReference>
<feature type="transmembrane region" description="Helical" evidence="1">
    <location>
        <begin position="248"/>
        <end position="266"/>
    </location>
</feature>
<reference evidence="2 3" key="1">
    <citation type="submission" date="2020-02" db="EMBL/GenBank/DDBJ databases">
        <title>Genome sequencing for Kineobactrum sp. M2.</title>
        <authorList>
            <person name="Park S.-J."/>
        </authorList>
    </citation>
    <scope>NUCLEOTIDE SEQUENCE [LARGE SCALE GENOMIC DNA]</scope>
    <source>
        <strain evidence="2 3">M2</strain>
    </source>
</reference>
<gene>
    <name evidence="2" type="ORF">G3T16_03095</name>
</gene>
<feature type="transmembrane region" description="Helical" evidence="1">
    <location>
        <begin position="72"/>
        <end position="90"/>
    </location>
</feature>
<dbReference type="RefSeq" id="WP_163493784.1">
    <property type="nucleotide sequence ID" value="NZ_CP048711.1"/>
</dbReference>
<keyword evidence="1" id="KW-0812">Transmembrane</keyword>
<feature type="transmembrane region" description="Helical" evidence="1">
    <location>
        <begin position="134"/>
        <end position="155"/>
    </location>
</feature>
<feature type="transmembrane region" description="Helical" evidence="1">
    <location>
        <begin position="304"/>
        <end position="324"/>
    </location>
</feature>
<organism evidence="2 3">
    <name type="scientific">Kineobactrum salinum</name>
    <dbReference type="NCBI Taxonomy" id="2708301"/>
    <lineage>
        <taxon>Bacteria</taxon>
        <taxon>Pseudomonadati</taxon>
        <taxon>Pseudomonadota</taxon>
        <taxon>Gammaproteobacteria</taxon>
        <taxon>Cellvibrionales</taxon>
        <taxon>Halieaceae</taxon>
        <taxon>Kineobactrum</taxon>
    </lineage>
</organism>
<protein>
    <submittedName>
        <fullName evidence="2">DUF819 family protein</fullName>
    </submittedName>
</protein>
<dbReference type="KEGG" id="kim:G3T16_03095"/>
<keyword evidence="1" id="KW-1133">Transmembrane helix</keyword>
<dbReference type="EMBL" id="CP048711">
    <property type="protein sequence ID" value="QIB64534.1"/>
    <property type="molecule type" value="Genomic_DNA"/>
</dbReference>
<name>A0A6C0U511_9GAMM</name>
<accession>A0A6C0U511</accession>
<dbReference type="Pfam" id="PF05684">
    <property type="entry name" value="DUF819"/>
    <property type="match status" value="1"/>
</dbReference>
<feature type="transmembrane region" description="Helical" evidence="1">
    <location>
        <begin position="278"/>
        <end position="298"/>
    </location>
</feature>